<evidence type="ECO:0000313" key="1">
    <source>
        <dbReference type="EMBL" id="SDG77162.1"/>
    </source>
</evidence>
<proteinExistence type="predicted"/>
<keyword evidence="1" id="KW-0969">Cilium</keyword>
<dbReference type="AlphaFoldDB" id="A0A1G7WYZ5"/>
<dbReference type="Gene3D" id="3.40.50.300">
    <property type="entry name" value="P-loop containing nucleotide triphosphate hydrolases"/>
    <property type="match status" value="1"/>
</dbReference>
<dbReference type="Proteomes" id="UP000198967">
    <property type="component" value="Unassembled WGS sequence"/>
</dbReference>
<dbReference type="EMBL" id="FNBE01000015">
    <property type="protein sequence ID" value="SDG77162.1"/>
    <property type="molecule type" value="Genomic_DNA"/>
</dbReference>
<keyword evidence="2" id="KW-1185">Reference proteome</keyword>
<organism evidence="1 2">
    <name type="scientific">Pseudonocardia oroxyli</name>
    <dbReference type="NCBI Taxonomy" id="366584"/>
    <lineage>
        <taxon>Bacteria</taxon>
        <taxon>Bacillati</taxon>
        <taxon>Actinomycetota</taxon>
        <taxon>Actinomycetes</taxon>
        <taxon>Pseudonocardiales</taxon>
        <taxon>Pseudonocardiaceae</taxon>
        <taxon>Pseudonocardia</taxon>
    </lineage>
</organism>
<name>A0A1G7WYZ5_PSEOR</name>
<sequence>MMISVVTVKGSPGATTLCLALAASWPDPVILFDLDPQCGSVLSGLTDGAVQTEHMLVDVLLESRHGSLEEALQRHVSRPVPHGPLLLGGFGAPEQAVGVDFAPLATTLTEIVDADLIVDIGRFAMAHPVNVLLHESDLVLVVTDSSFNSVRTLVRTLPALTREADDVPIGLVVVDPGKPYPGRDIGDACGRKVLAEIPLDARTAAVWSDGAPPPPRHRRRPLTRAAAHLAARVRAELASPPEGVTA</sequence>
<keyword evidence="1" id="KW-0966">Cell projection</keyword>
<protein>
    <submittedName>
        <fullName evidence="1">MinD-like ATPase involved in chromosome partitioning or flagellar assembly</fullName>
    </submittedName>
</protein>
<reference evidence="1 2" key="1">
    <citation type="submission" date="2016-10" db="EMBL/GenBank/DDBJ databases">
        <authorList>
            <person name="de Groot N.N."/>
        </authorList>
    </citation>
    <scope>NUCLEOTIDE SEQUENCE [LARGE SCALE GENOMIC DNA]</scope>
    <source>
        <strain evidence="1 2">CGMCC 4.3143</strain>
    </source>
</reference>
<keyword evidence="1" id="KW-0282">Flagellum</keyword>
<evidence type="ECO:0000313" key="2">
    <source>
        <dbReference type="Proteomes" id="UP000198967"/>
    </source>
</evidence>
<dbReference type="STRING" id="366584.SAMN05216377_11530"/>
<dbReference type="SUPFAM" id="SSF52540">
    <property type="entry name" value="P-loop containing nucleoside triphosphate hydrolases"/>
    <property type="match status" value="1"/>
</dbReference>
<gene>
    <name evidence="1" type="ORF">SAMN05216377_11530</name>
</gene>
<accession>A0A1G7WYZ5</accession>
<dbReference type="InterPro" id="IPR027417">
    <property type="entry name" value="P-loop_NTPase"/>
</dbReference>